<dbReference type="Proteomes" id="UP000019377">
    <property type="component" value="Unassembled WGS sequence"/>
</dbReference>
<dbReference type="Pfam" id="PF24857">
    <property type="entry name" value="THR4_C"/>
    <property type="match status" value="1"/>
</dbReference>
<evidence type="ECO:0000256" key="1">
    <source>
        <dbReference type="ARBA" id="ARBA00001933"/>
    </source>
</evidence>
<dbReference type="CDD" id="cd01560">
    <property type="entry name" value="Thr-synth_2"/>
    <property type="match status" value="1"/>
</dbReference>
<keyword evidence="6" id="KW-0791">Threonine biosynthesis</keyword>
<evidence type="ECO:0000256" key="6">
    <source>
        <dbReference type="ARBA" id="ARBA00022697"/>
    </source>
</evidence>
<feature type="compositionally biased region" description="Low complexity" evidence="10">
    <location>
        <begin position="321"/>
        <end position="330"/>
    </location>
</feature>
<evidence type="ECO:0000256" key="3">
    <source>
        <dbReference type="ARBA" id="ARBA00005517"/>
    </source>
</evidence>
<evidence type="ECO:0000313" key="14">
    <source>
        <dbReference type="Proteomes" id="UP000019377"/>
    </source>
</evidence>
<dbReference type="EC" id="4.2.3.1" evidence="4"/>
<evidence type="ECO:0000313" key="13">
    <source>
        <dbReference type="EMBL" id="EST09301.1"/>
    </source>
</evidence>
<dbReference type="GO" id="GO:0009088">
    <property type="term" value="P:threonine biosynthetic process"/>
    <property type="evidence" value="ECO:0007669"/>
    <property type="project" value="UniProtKB-UniPathway"/>
</dbReference>
<dbReference type="GO" id="GO:0030170">
    <property type="term" value="F:pyridoxal phosphate binding"/>
    <property type="evidence" value="ECO:0007669"/>
    <property type="project" value="InterPro"/>
</dbReference>
<dbReference type="InterPro" id="IPR029144">
    <property type="entry name" value="Thr_synth_N"/>
</dbReference>
<comment type="pathway">
    <text evidence="2">Amino-acid biosynthesis; L-threonine biosynthesis; L-threonine from L-aspartate: step 5/5.</text>
</comment>
<evidence type="ECO:0000256" key="9">
    <source>
        <dbReference type="PIRSR" id="PIRSR604450-51"/>
    </source>
</evidence>
<accession>V5EFM0</accession>
<evidence type="ECO:0000256" key="10">
    <source>
        <dbReference type="SAM" id="MobiDB-lite"/>
    </source>
</evidence>
<feature type="domain" description="Threonine synthase N-terminal" evidence="12">
    <location>
        <begin position="2"/>
        <end position="85"/>
    </location>
</feature>
<evidence type="ECO:0000259" key="12">
    <source>
        <dbReference type="Pfam" id="PF14821"/>
    </source>
</evidence>
<organism evidence="13 14">
    <name type="scientific">Kalmanozyma brasiliensis (strain GHG001)</name>
    <name type="common">Yeast</name>
    <name type="synonym">Pseudozyma brasiliensis</name>
    <dbReference type="NCBI Taxonomy" id="1365824"/>
    <lineage>
        <taxon>Eukaryota</taxon>
        <taxon>Fungi</taxon>
        <taxon>Dikarya</taxon>
        <taxon>Basidiomycota</taxon>
        <taxon>Ustilaginomycotina</taxon>
        <taxon>Ustilaginomycetes</taxon>
        <taxon>Ustilaginales</taxon>
        <taxon>Ustilaginaceae</taxon>
        <taxon>Kalmanozyma</taxon>
    </lineage>
</organism>
<sequence>MKYLSTRGGSERLTFEEAVLTGLAPNGGLFIPAQVPQLPANWQSEWANLSFSELSHRVLSLYIPEDPAQGGIPSADLQKVINKSYATFRHQDTTPLVRLDDKEWCLELWHGPTFAFKDVALQLLGNLFEYFLQRRNQGKPEEQREKLTIVGATSGDTGSAAIQGVRSKEDISIFILFPDGRVSPIQEAQMTTVLDENVHNVSVQGTFDDCQDVVKALFSDAEFNAKHRLGAVNSINWARILAQIVYYFSAYFQFRRQLGLSESEPTPKDLEFVVPTGNFGDILAGYYAKRMGLPVSRLVVATNENDILQRFWATGRYEKSSGASSSTSSAQTEVAQGSSDGQQGGVRATLSPAMDILVSSNFERLLWYIAYESQSSSATGSDAEKEEAAGQQLASWMQSLKQHGSMSVNEQQLALARRDFAAERVSDSEIRETVLEYFTRKPTSAYPAGSYLVDPHTAVGFKAAHNAASTDKAHQIVLSTAHPAKFAEAVTSSLEKAGAEFNFERDVLPKEMEGLLEKERRVISVKPEGAKGVEGLITAVKGVVEKQADVVKARAASANTASV</sequence>
<dbReference type="OrthoDB" id="5203861at2759"/>
<keyword evidence="8" id="KW-0456">Lyase</keyword>
<dbReference type="FunFam" id="3.90.1380.10:FF:000003">
    <property type="entry name" value="THR4p Threonine synthase"/>
    <property type="match status" value="1"/>
</dbReference>
<feature type="compositionally biased region" description="Polar residues" evidence="10">
    <location>
        <begin position="331"/>
        <end position="341"/>
    </location>
</feature>
<evidence type="ECO:0000256" key="7">
    <source>
        <dbReference type="ARBA" id="ARBA00022898"/>
    </source>
</evidence>
<dbReference type="EMBL" id="KI545853">
    <property type="protein sequence ID" value="EST09301.1"/>
    <property type="molecule type" value="Genomic_DNA"/>
</dbReference>
<dbReference type="SUPFAM" id="SSF53686">
    <property type="entry name" value="Tryptophan synthase beta subunit-like PLP-dependent enzymes"/>
    <property type="match status" value="1"/>
</dbReference>
<gene>
    <name evidence="13" type="ORF">PSEUBRA_SCAF11g01105</name>
</gene>
<dbReference type="AlphaFoldDB" id="V5EFM0"/>
<feature type="domain" description="Tryptophan synthase beta chain-like PALP" evidence="11">
    <location>
        <begin position="90"/>
        <end position="328"/>
    </location>
</feature>
<keyword evidence="7 9" id="KW-0663">Pyridoxal phosphate</keyword>
<dbReference type="InterPro" id="IPR004450">
    <property type="entry name" value="Thr_synthase-like"/>
</dbReference>
<evidence type="ECO:0000256" key="5">
    <source>
        <dbReference type="ARBA" id="ARBA00022605"/>
    </source>
</evidence>
<dbReference type="GeneID" id="27416798"/>
<dbReference type="RefSeq" id="XP_016294290.1">
    <property type="nucleotide sequence ID" value="XM_016434199.1"/>
</dbReference>
<keyword evidence="14" id="KW-1185">Reference proteome</keyword>
<dbReference type="Pfam" id="PF14821">
    <property type="entry name" value="Thr_synth_N"/>
    <property type="match status" value="1"/>
</dbReference>
<dbReference type="InterPro" id="IPR036052">
    <property type="entry name" value="TrpB-like_PALP_sf"/>
</dbReference>
<dbReference type="InterPro" id="IPR000634">
    <property type="entry name" value="Ser/Thr_deHydtase_PyrdxlP-BS"/>
</dbReference>
<evidence type="ECO:0000256" key="2">
    <source>
        <dbReference type="ARBA" id="ARBA00004979"/>
    </source>
</evidence>
<dbReference type="STRING" id="1365824.V5EFM0"/>
<dbReference type="eggNOG" id="KOG2616">
    <property type="taxonomic scope" value="Eukaryota"/>
</dbReference>
<dbReference type="InterPro" id="IPR001926">
    <property type="entry name" value="TrpB-like_PALP"/>
</dbReference>
<dbReference type="GO" id="GO:0004795">
    <property type="term" value="F:threonine synthase activity"/>
    <property type="evidence" value="ECO:0007669"/>
    <property type="project" value="UniProtKB-EC"/>
</dbReference>
<dbReference type="UniPathway" id="UPA00050">
    <property type="reaction ID" value="UER00065"/>
</dbReference>
<dbReference type="PANTHER" id="PTHR42690:SF1">
    <property type="entry name" value="THREONINE SYNTHASE-LIKE 2"/>
    <property type="match status" value="1"/>
</dbReference>
<name>V5EFM0_KALBG</name>
<dbReference type="FunFam" id="3.40.50.1100:FF:000024">
    <property type="entry name" value="Probable threonine synthase"/>
    <property type="match status" value="1"/>
</dbReference>
<evidence type="ECO:0000259" key="11">
    <source>
        <dbReference type="Pfam" id="PF00291"/>
    </source>
</evidence>
<proteinExistence type="inferred from homology"/>
<dbReference type="NCBIfam" id="TIGR00260">
    <property type="entry name" value="thrC"/>
    <property type="match status" value="1"/>
</dbReference>
<dbReference type="HOGENOM" id="CLU_015170_1_0_1"/>
<dbReference type="OMA" id="NFERYLY"/>
<dbReference type="PROSITE" id="PS00165">
    <property type="entry name" value="DEHYDRATASE_SER_THR"/>
    <property type="match status" value="1"/>
</dbReference>
<dbReference type="InterPro" id="IPR051166">
    <property type="entry name" value="Threonine_Synthase"/>
</dbReference>
<dbReference type="PANTHER" id="PTHR42690">
    <property type="entry name" value="THREONINE SYNTHASE FAMILY MEMBER"/>
    <property type="match status" value="1"/>
</dbReference>
<keyword evidence="5" id="KW-0028">Amino-acid biosynthesis</keyword>
<feature type="modified residue" description="N6-(pyridoxal phosphate)lysine" evidence="9">
    <location>
        <position position="117"/>
    </location>
</feature>
<comment type="cofactor">
    <cofactor evidence="1 9">
        <name>pyridoxal 5'-phosphate</name>
        <dbReference type="ChEBI" id="CHEBI:597326"/>
    </cofactor>
</comment>
<evidence type="ECO:0000256" key="8">
    <source>
        <dbReference type="ARBA" id="ARBA00023239"/>
    </source>
</evidence>
<dbReference type="Gene3D" id="3.90.1380.10">
    <property type="entry name" value="Threonine synthase, N-terminal domain"/>
    <property type="match status" value="1"/>
</dbReference>
<evidence type="ECO:0000256" key="4">
    <source>
        <dbReference type="ARBA" id="ARBA00013028"/>
    </source>
</evidence>
<protein>
    <recommendedName>
        <fullName evidence="4">threonine synthase</fullName>
        <ecNumber evidence="4">4.2.3.1</ecNumber>
    </recommendedName>
</protein>
<dbReference type="InterPro" id="IPR037158">
    <property type="entry name" value="Thr_synth_N_sf"/>
</dbReference>
<reference evidence="14" key="1">
    <citation type="journal article" date="2013" name="Genome Announc.">
        <title>Draft genome sequence of Pseudozyma brasiliensis sp. nov. strain GHG001, a high producer of endo-1,4-xylanase isolated from an insect pest of sugarcane.</title>
        <authorList>
            <person name="Oliveira J.V.D.C."/>
            <person name="dos Santos R.A.C."/>
            <person name="Borges T.A."/>
            <person name="Riano-Pachon D.M."/>
            <person name="Goldman G.H."/>
        </authorList>
    </citation>
    <scope>NUCLEOTIDE SEQUENCE [LARGE SCALE GENOMIC DNA]</scope>
    <source>
        <strain evidence="14">GHG001</strain>
    </source>
</reference>
<dbReference type="Gene3D" id="3.40.50.1100">
    <property type="match status" value="2"/>
</dbReference>
<comment type="similarity">
    <text evidence="3">Belongs to the threonine synthase family.</text>
</comment>
<feature type="region of interest" description="Disordered" evidence="10">
    <location>
        <begin position="321"/>
        <end position="346"/>
    </location>
</feature>
<dbReference type="Pfam" id="PF00291">
    <property type="entry name" value="PALP"/>
    <property type="match status" value="1"/>
</dbReference>